<comment type="caution">
    <text evidence="2">The sequence shown here is derived from an EMBL/GenBank/DDBJ whole genome shotgun (WGS) entry which is preliminary data.</text>
</comment>
<evidence type="ECO:0000256" key="1">
    <source>
        <dbReference type="SAM" id="MobiDB-lite"/>
    </source>
</evidence>
<dbReference type="Proteomes" id="UP000256328">
    <property type="component" value="Unassembled WGS sequence"/>
</dbReference>
<dbReference type="EMBL" id="PDLN01000008">
    <property type="protein sequence ID" value="RDW77937.1"/>
    <property type="molecule type" value="Genomic_DNA"/>
</dbReference>
<feature type="compositionally biased region" description="Basic residues" evidence="1">
    <location>
        <begin position="129"/>
        <end position="142"/>
    </location>
</feature>
<accession>A0A3D8RV47</accession>
<evidence type="ECO:0000313" key="2">
    <source>
        <dbReference type="EMBL" id="RDW77937.1"/>
    </source>
</evidence>
<evidence type="ECO:0000313" key="3">
    <source>
        <dbReference type="Proteomes" id="UP000256328"/>
    </source>
</evidence>
<sequence>MKPWFQSPKDQAYAIEARNVHGKNHVHEGAHPSPNLSANDHATLFAKIIPQYVIPRSHLSPYHRVGDFAAAAAISWVTSCSSVPTTSQILTPVAMSPPNFQASQVLPFLSSKQASTLISITHAISQVKKIHKLTRPPKKPSRPRKDPQRHLHLPPKQPASQLPL</sequence>
<proteinExistence type="predicted"/>
<feature type="region of interest" description="Disordered" evidence="1">
    <location>
        <begin position="129"/>
        <end position="164"/>
    </location>
</feature>
<gene>
    <name evidence="2" type="ORF">BP5796_05789</name>
</gene>
<name>A0A3D8RV47_9HELO</name>
<reference evidence="2 3" key="1">
    <citation type="journal article" date="2018" name="IMA Fungus">
        <title>IMA Genome-F 9: Draft genome sequence of Annulohypoxylon stygium, Aspergillus mulundensis, Berkeleyomyces basicola (syn. Thielaviopsis basicola), Ceratocystis smalleyi, two Cercospora beticola strains, Coleophoma cylindrospora, Fusarium fracticaudum, Phialophora cf. hyalina, and Morchella septimelata.</title>
        <authorList>
            <person name="Wingfield B.D."/>
            <person name="Bills G.F."/>
            <person name="Dong Y."/>
            <person name="Huang W."/>
            <person name="Nel W.J."/>
            <person name="Swalarsk-Parry B.S."/>
            <person name="Vaghefi N."/>
            <person name="Wilken P.M."/>
            <person name="An Z."/>
            <person name="de Beer Z.W."/>
            <person name="De Vos L."/>
            <person name="Chen L."/>
            <person name="Duong T.A."/>
            <person name="Gao Y."/>
            <person name="Hammerbacher A."/>
            <person name="Kikkert J.R."/>
            <person name="Li Y."/>
            <person name="Li H."/>
            <person name="Li K."/>
            <person name="Li Q."/>
            <person name="Liu X."/>
            <person name="Ma X."/>
            <person name="Naidoo K."/>
            <person name="Pethybridge S.J."/>
            <person name="Sun J."/>
            <person name="Steenkamp E.T."/>
            <person name="van der Nest M.A."/>
            <person name="van Wyk S."/>
            <person name="Wingfield M.J."/>
            <person name="Xiong C."/>
            <person name="Yue Q."/>
            <person name="Zhang X."/>
        </authorList>
    </citation>
    <scope>NUCLEOTIDE SEQUENCE [LARGE SCALE GENOMIC DNA]</scope>
    <source>
        <strain evidence="2 3">BP5796</strain>
    </source>
</reference>
<dbReference type="AlphaFoldDB" id="A0A3D8RV47"/>
<protein>
    <submittedName>
        <fullName evidence="2">Uncharacterized protein</fullName>
    </submittedName>
</protein>
<organism evidence="2 3">
    <name type="scientific">Coleophoma crateriformis</name>
    <dbReference type="NCBI Taxonomy" id="565419"/>
    <lineage>
        <taxon>Eukaryota</taxon>
        <taxon>Fungi</taxon>
        <taxon>Dikarya</taxon>
        <taxon>Ascomycota</taxon>
        <taxon>Pezizomycotina</taxon>
        <taxon>Leotiomycetes</taxon>
        <taxon>Helotiales</taxon>
        <taxon>Dermateaceae</taxon>
        <taxon>Coleophoma</taxon>
    </lineage>
</organism>
<keyword evidence="3" id="KW-1185">Reference proteome</keyword>